<evidence type="ECO:0000256" key="2">
    <source>
        <dbReference type="ARBA" id="ARBA00022556"/>
    </source>
</evidence>
<dbReference type="PROSITE" id="PS00101">
    <property type="entry name" value="HEXAPEP_TRANSFERASES"/>
    <property type="match status" value="1"/>
</dbReference>
<dbReference type="InterPro" id="IPR018357">
    <property type="entry name" value="Hexapep_transf_CS"/>
</dbReference>
<evidence type="ECO:0000256" key="3">
    <source>
        <dbReference type="ARBA" id="ARBA00022679"/>
    </source>
</evidence>
<dbReference type="SUPFAM" id="SSF51161">
    <property type="entry name" value="Trimeric LpxA-like enzymes"/>
    <property type="match status" value="1"/>
</dbReference>
<dbReference type="InterPro" id="IPR001451">
    <property type="entry name" value="Hexapep"/>
</dbReference>
<dbReference type="Gene3D" id="3.40.1390.10">
    <property type="entry name" value="MurE/MurF, N-terminal domain"/>
    <property type="match status" value="1"/>
</dbReference>
<keyword evidence="2" id="KW-0441">Lipid A biosynthesis</keyword>
<dbReference type="RefSeq" id="WP_151169754.1">
    <property type="nucleotide sequence ID" value="NZ_WACR01000012.1"/>
</dbReference>
<dbReference type="PANTHER" id="PTHR43378">
    <property type="entry name" value="UDP-3-O-ACYLGLUCOSAMINE N-ACYLTRANSFERASE"/>
    <property type="match status" value="1"/>
</dbReference>
<name>A0A6N6M706_9FLAO</name>
<accession>A0A6N6M706</accession>
<keyword evidence="4" id="KW-0677">Repeat</keyword>
<evidence type="ECO:0000256" key="4">
    <source>
        <dbReference type="ARBA" id="ARBA00022737"/>
    </source>
</evidence>
<dbReference type="GO" id="GO:0016410">
    <property type="term" value="F:N-acyltransferase activity"/>
    <property type="evidence" value="ECO:0007669"/>
    <property type="project" value="InterPro"/>
</dbReference>
<keyword evidence="3 8" id="KW-0808">Transferase</keyword>
<dbReference type="CDD" id="cd03352">
    <property type="entry name" value="LbH_LpxD"/>
    <property type="match status" value="1"/>
</dbReference>
<dbReference type="Proteomes" id="UP000435357">
    <property type="component" value="Unassembled WGS sequence"/>
</dbReference>
<keyword evidence="6 8" id="KW-0012">Acyltransferase</keyword>
<evidence type="ECO:0000259" key="7">
    <source>
        <dbReference type="Pfam" id="PF04613"/>
    </source>
</evidence>
<keyword evidence="9" id="KW-1185">Reference proteome</keyword>
<proteinExistence type="predicted"/>
<evidence type="ECO:0000256" key="5">
    <source>
        <dbReference type="ARBA" id="ARBA00023098"/>
    </source>
</evidence>
<reference evidence="8 9" key="1">
    <citation type="submission" date="2019-09" db="EMBL/GenBank/DDBJ databases">
        <title>Genomes of Cryomorphaceae.</title>
        <authorList>
            <person name="Bowman J.P."/>
        </authorList>
    </citation>
    <scope>NUCLEOTIDE SEQUENCE [LARGE SCALE GENOMIC DNA]</scope>
    <source>
        <strain evidence="8 9">KCTC 52047</strain>
    </source>
</reference>
<keyword evidence="5" id="KW-0443">Lipid metabolism</keyword>
<sequence>MNYSEPQELSKIASLINAEVVGDATMKVKGQNEIHVVEEGDIVFVDHPKYYDTALKSAATVVLINKKVDCPEGKALLVVDDPFSAFNKLTKHFNPFIASSSTIDENAVIGEDTVIQPNVFIGPKVKIGKNCIIHPGVSIVGHATIGDNVIIHANVVIGSEAFYYKKRESGFDKLLTGGSVVIEDDVEIGGGSTVDRGVTGPTTIGLDTKIDNLCHIGHDTIIGKHCLIAAHTGVGGCSVIEDDVTIWGRVGVKSGVTIGAKAEILACSCVSKSLEGGKTYFGLVAQEKSDAWREMVAVRRLARQK</sequence>
<feature type="domain" description="UDP-3-O-[3-hydroxymyristoyl] glucosamine N-acyltransferase non-repeat region" evidence="7">
    <location>
        <begin position="27"/>
        <end position="91"/>
    </location>
</feature>
<gene>
    <name evidence="8" type="ORF">F3059_12425</name>
</gene>
<evidence type="ECO:0000256" key="1">
    <source>
        <dbReference type="ARBA" id="ARBA00022516"/>
    </source>
</evidence>
<dbReference type="Gene3D" id="2.160.10.10">
    <property type="entry name" value="Hexapeptide repeat proteins"/>
    <property type="match status" value="1"/>
</dbReference>
<dbReference type="EMBL" id="WACR01000012">
    <property type="protein sequence ID" value="KAB1062089.1"/>
    <property type="molecule type" value="Genomic_DNA"/>
</dbReference>
<dbReference type="PANTHER" id="PTHR43378:SF2">
    <property type="entry name" value="UDP-3-O-ACYLGLUCOSAMINE N-ACYLTRANSFERASE 1, MITOCHONDRIAL-RELATED"/>
    <property type="match status" value="1"/>
</dbReference>
<keyword evidence="1" id="KW-0444">Lipid biosynthesis</keyword>
<dbReference type="GO" id="GO:0009245">
    <property type="term" value="P:lipid A biosynthetic process"/>
    <property type="evidence" value="ECO:0007669"/>
    <property type="project" value="UniProtKB-KW"/>
</dbReference>
<comment type="caution">
    <text evidence="8">The sequence shown here is derived from an EMBL/GenBank/DDBJ whole genome shotgun (WGS) entry which is preliminary data.</text>
</comment>
<dbReference type="AlphaFoldDB" id="A0A6N6M706"/>
<protein>
    <submittedName>
        <fullName evidence="8">UDP-3-O-(3-hydroxymyristoyl)glucosamine N-acyltransferase</fullName>
    </submittedName>
</protein>
<dbReference type="InterPro" id="IPR007691">
    <property type="entry name" value="LpxD"/>
</dbReference>
<dbReference type="Pfam" id="PF04613">
    <property type="entry name" value="LpxD"/>
    <property type="match status" value="1"/>
</dbReference>
<dbReference type="OrthoDB" id="9784739at2"/>
<dbReference type="GO" id="GO:0016020">
    <property type="term" value="C:membrane"/>
    <property type="evidence" value="ECO:0007669"/>
    <property type="project" value="GOC"/>
</dbReference>
<evidence type="ECO:0000313" key="8">
    <source>
        <dbReference type="EMBL" id="KAB1062089.1"/>
    </source>
</evidence>
<evidence type="ECO:0000256" key="6">
    <source>
        <dbReference type="ARBA" id="ARBA00023315"/>
    </source>
</evidence>
<evidence type="ECO:0000313" key="9">
    <source>
        <dbReference type="Proteomes" id="UP000435357"/>
    </source>
</evidence>
<dbReference type="Pfam" id="PF00132">
    <property type="entry name" value="Hexapep"/>
    <property type="match status" value="2"/>
</dbReference>
<organism evidence="8 9">
    <name type="scientific">Salibacter halophilus</name>
    <dbReference type="NCBI Taxonomy" id="1803916"/>
    <lineage>
        <taxon>Bacteria</taxon>
        <taxon>Pseudomonadati</taxon>
        <taxon>Bacteroidota</taxon>
        <taxon>Flavobacteriia</taxon>
        <taxon>Flavobacteriales</taxon>
        <taxon>Salibacteraceae</taxon>
        <taxon>Salibacter</taxon>
    </lineage>
</organism>
<dbReference type="InterPro" id="IPR011004">
    <property type="entry name" value="Trimer_LpxA-like_sf"/>
</dbReference>
<dbReference type="InterPro" id="IPR020573">
    <property type="entry name" value="UDP_GlcNAc_AcTrfase_non-rep"/>
</dbReference>